<keyword evidence="3" id="KW-1185">Reference proteome</keyword>
<dbReference type="EMBL" id="JAAGBB010000006">
    <property type="protein sequence ID" value="MBR0664044.1"/>
    <property type="molecule type" value="Genomic_DNA"/>
</dbReference>
<gene>
    <name evidence="2" type="ORF">GXW71_06705</name>
</gene>
<name>A0ABS5EUV0_9PROT</name>
<dbReference type="InterPro" id="IPR010915">
    <property type="entry name" value="PHB_depoly_PhaZ"/>
</dbReference>
<comment type="caution">
    <text evidence="2">The sequence shown here is derived from an EMBL/GenBank/DDBJ whole genome shotgun (WGS) entry which is preliminary data.</text>
</comment>
<dbReference type="InterPro" id="IPR029058">
    <property type="entry name" value="AB_hydrolase_fold"/>
</dbReference>
<dbReference type="PANTHER" id="PTHR36837:SF4">
    <property type="entry name" value="BLR0908 PROTEIN"/>
    <property type="match status" value="1"/>
</dbReference>
<dbReference type="InterPro" id="IPR051321">
    <property type="entry name" value="PHA/PHB_synthase"/>
</dbReference>
<dbReference type="RefSeq" id="WP_211851643.1">
    <property type="nucleotide sequence ID" value="NZ_JAAGBB010000006.1"/>
</dbReference>
<dbReference type="SUPFAM" id="SSF53474">
    <property type="entry name" value="alpha/beta-Hydrolases"/>
    <property type="match status" value="1"/>
</dbReference>
<evidence type="ECO:0000313" key="3">
    <source>
        <dbReference type="Proteomes" id="UP001196870"/>
    </source>
</evidence>
<dbReference type="Proteomes" id="UP001196870">
    <property type="component" value="Unassembled WGS sequence"/>
</dbReference>
<dbReference type="Pfam" id="PF06850">
    <property type="entry name" value="PHB_depo_C"/>
    <property type="match status" value="1"/>
</dbReference>
<dbReference type="PANTHER" id="PTHR36837">
    <property type="entry name" value="POLY(3-HYDROXYALKANOATE) POLYMERASE SUBUNIT PHAC"/>
    <property type="match status" value="1"/>
</dbReference>
<sequence length="405" mass="44716">MLYSLATLQDDIATPLRSAARSAARLLLAGAGQAPEGFALRQLAAALDVLGGLAVTHRRPPFGFTTTRHGNADVAVREEVVMRTPFASLLRFAKDGVTEQPKVLVVAPMSGHFATLLRGTVETMLPDFDVHITDWHNPRDIPLSAGEFGFDDYVAHVMEFLRAMGQGSHVLAVCQPSVPVLAAAAIMAEDRDRCGPRSMTLMAGPIDTRVSPTKVNKLANEHPITWFEKNLIATVPWRFAGGGRRVYPGHTQLTAFVSMNLGRHIAAHIGQMRSIFNSDAVAAATHTEFYEEYFAVMDLPAAFFLETVSRIFQQHQLATGTLEWRGRPVRPESIRRAALMVVEGERDDICSVGQTMAALDLCRSIPVNMRHYHLQTGVGHYGVFNGRRWQTEIYPKVREMIESMS</sequence>
<dbReference type="NCBIfam" id="TIGR01849">
    <property type="entry name" value="PHB_depoly_PhaZ"/>
    <property type="match status" value="1"/>
</dbReference>
<protein>
    <submittedName>
        <fullName evidence="2">Polyhydroxyalkanoate depolymerase</fullName>
    </submittedName>
</protein>
<evidence type="ECO:0000259" key="1">
    <source>
        <dbReference type="Pfam" id="PF06850"/>
    </source>
</evidence>
<reference evidence="3" key="1">
    <citation type="journal article" date="2021" name="Syst. Appl. Microbiol.">
        <title>Roseomonas hellenica sp. nov., isolated from roots of wild-growing Alkanna tinctoria.</title>
        <authorList>
            <person name="Rat A."/>
            <person name="Naranjo H.D."/>
            <person name="Lebbe L."/>
            <person name="Cnockaert M."/>
            <person name="Krigas N."/>
            <person name="Grigoriadou K."/>
            <person name="Maloupa E."/>
            <person name="Willems A."/>
        </authorList>
    </citation>
    <scope>NUCLEOTIDE SEQUENCE [LARGE SCALE GENOMIC DNA]</scope>
    <source>
        <strain evidence="3">LMG 31523</strain>
    </source>
</reference>
<feature type="domain" description="PHB de-polymerase C-terminal" evidence="1">
    <location>
        <begin position="203"/>
        <end position="404"/>
    </location>
</feature>
<dbReference type="PIRSF" id="PIRSF020818">
    <property type="entry name" value="PHB_depoly_PhaZ"/>
    <property type="match status" value="1"/>
</dbReference>
<evidence type="ECO:0000313" key="2">
    <source>
        <dbReference type="EMBL" id="MBR0664044.1"/>
    </source>
</evidence>
<proteinExistence type="predicted"/>
<dbReference type="InterPro" id="IPR009656">
    <property type="entry name" value="PHB_depo_C"/>
</dbReference>
<organism evidence="2 3">
    <name type="scientific">Plastoroseomonas hellenica</name>
    <dbReference type="NCBI Taxonomy" id="2687306"/>
    <lineage>
        <taxon>Bacteria</taxon>
        <taxon>Pseudomonadati</taxon>
        <taxon>Pseudomonadota</taxon>
        <taxon>Alphaproteobacteria</taxon>
        <taxon>Acetobacterales</taxon>
        <taxon>Acetobacteraceae</taxon>
        <taxon>Plastoroseomonas</taxon>
    </lineage>
</organism>
<accession>A0ABS5EUV0</accession>